<keyword evidence="1" id="KW-0472">Membrane</keyword>
<dbReference type="EMBL" id="JBHSNP010000025">
    <property type="protein sequence ID" value="MFC5603749.1"/>
    <property type="molecule type" value="Genomic_DNA"/>
</dbReference>
<evidence type="ECO:0000313" key="2">
    <source>
        <dbReference type="EMBL" id="MFC5603749.1"/>
    </source>
</evidence>
<evidence type="ECO:0000313" key="3">
    <source>
        <dbReference type="Proteomes" id="UP001596071"/>
    </source>
</evidence>
<keyword evidence="3" id="KW-1185">Reference proteome</keyword>
<gene>
    <name evidence="2" type="ORF">ACFPTP_11010</name>
</gene>
<keyword evidence="1" id="KW-1133">Transmembrane helix</keyword>
<proteinExistence type="predicted"/>
<accession>A0ABW0TXK2</accession>
<dbReference type="InterPro" id="IPR026369">
    <property type="entry name" value="CxxC_20_CxxC"/>
</dbReference>
<keyword evidence="1" id="KW-0812">Transmembrane</keyword>
<reference evidence="3" key="1">
    <citation type="journal article" date="2019" name="Int. J. Syst. Evol. Microbiol.">
        <title>The Global Catalogue of Microorganisms (GCM) 10K type strain sequencing project: providing services to taxonomists for standard genome sequencing and annotation.</title>
        <authorList>
            <consortium name="The Broad Institute Genomics Platform"/>
            <consortium name="The Broad Institute Genome Sequencing Center for Infectious Disease"/>
            <person name="Wu L."/>
            <person name="Ma J."/>
        </authorList>
    </citation>
    <scope>NUCLEOTIDE SEQUENCE [LARGE SCALE GENOMIC DNA]</scope>
    <source>
        <strain evidence="3">KACC 11299</strain>
    </source>
</reference>
<protein>
    <submittedName>
        <fullName evidence="2">TIGR04104 family putative zinc finger protein</fullName>
    </submittedName>
</protein>
<comment type="caution">
    <text evidence="2">The sequence shown here is derived from an EMBL/GenBank/DDBJ whole genome shotgun (WGS) entry which is preliminary data.</text>
</comment>
<evidence type="ECO:0000256" key="1">
    <source>
        <dbReference type="SAM" id="Phobius"/>
    </source>
</evidence>
<feature type="transmembrane region" description="Helical" evidence="1">
    <location>
        <begin position="68"/>
        <end position="91"/>
    </location>
</feature>
<feature type="transmembrane region" description="Helical" evidence="1">
    <location>
        <begin position="44"/>
        <end position="62"/>
    </location>
</feature>
<dbReference type="NCBIfam" id="TIGR04104">
    <property type="entry name" value="cxxc_20_cxxc"/>
    <property type="match status" value="1"/>
</dbReference>
<name>A0ABW0TXK2_9BACL</name>
<sequence length="96" mass="11087">MQKCGKCNAHFSWRKIYKSLWWNYNPIKCNECETTHKITMPSRLIFVSLTIFPMLSFGFFLSPFSNGVVTLVIAIFILIIGSMLAPFLVTYKKSLN</sequence>
<organism evidence="2 3">
    <name type="scientific">Sporosarcina koreensis</name>
    <dbReference type="NCBI Taxonomy" id="334735"/>
    <lineage>
        <taxon>Bacteria</taxon>
        <taxon>Bacillati</taxon>
        <taxon>Bacillota</taxon>
        <taxon>Bacilli</taxon>
        <taxon>Bacillales</taxon>
        <taxon>Caryophanaceae</taxon>
        <taxon>Sporosarcina</taxon>
    </lineage>
</organism>
<dbReference type="Proteomes" id="UP001596071">
    <property type="component" value="Unassembled WGS sequence"/>
</dbReference>
<dbReference type="RefSeq" id="WP_381444747.1">
    <property type="nucleotide sequence ID" value="NZ_JBHSNP010000025.1"/>
</dbReference>